<gene>
    <name evidence="2" type="ORF">GA0070214_102359</name>
</gene>
<organism evidence="2 3">
    <name type="scientific">Micromonospora chaiyaphumensis</name>
    <dbReference type="NCBI Taxonomy" id="307119"/>
    <lineage>
        <taxon>Bacteria</taxon>
        <taxon>Bacillati</taxon>
        <taxon>Actinomycetota</taxon>
        <taxon>Actinomycetes</taxon>
        <taxon>Micromonosporales</taxon>
        <taxon>Micromonosporaceae</taxon>
        <taxon>Micromonospora</taxon>
    </lineage>
</organism>
<proteinExistence type="predicted"/>
<feature type="region of interest" description="Disordered" evidence="1">
    <location>
        <begin position="45"/>
        <end position="73"/>
    </location>
</feature>
<evidence type="ECO:0000256" key="1">
    <source>
        <dbReference type="SAM" id="MobiDB-lite"/>
    </source>
</evidence>
<name>A0A1C4VGP6_9ACTN</name>
<dbReference type="EMBL" id="FMCS01000002">
    <property type="protein sequence ID" value="SCE83146.1"/>
    <property type="molecule type" value="Genomic_DNA"/>
</dbReference>
<accession>A0A1C4VGP6</accession>
<sequence>MERHRLTRSGRAGSVAAVRLAVAAVRLAVAAVRLAVAAVRPAVAAVRPAQKSRREQSRQVSSTSTTPTTAPMP</sequence>
<evidence type="ECO:0000313" key="2">
    <source>
        <dbReference type="EMBL" id="SCE83146.1"/>
    </source>
</evidence>
<protein>
    <submittedName>
        <fullName evidence="2">Uncharacterized protein</fullName>
    </submittedName>
</protein>
<evidence type="ECO:0000313" key="3">
    <source>
        <dbReference type="Proteomes" id="UP000199629"/>
    </source>
</evidence>
<dbReference type="Proteomes" id="UP000199629">
    <property type="component" value="Unassembled WGS sequence"/>
</dbReference>
<feature type="compositionally biased region" description="Low complexity" evidence="1">
    <location>
        <begin position="58"/>
        <end position="73"/>
    </location>
</feature>
<dbReference type="AlphaFoldDB" id="A0A1C4VGP6"/>
<keyword evidence="3" id="KW-1185">Reference proteome</keyword>
<reference evidence="3" key="1">
    <citation type="submission" date="2016-06" db="EMBL/GenBank/DDBJ databases">
        <authorList>
            <person name="Varghese N."/>
            <person name="Submissions Spin"/>
        </authorList>
    </citation>
    <scope>NUCLEOTIDE SEQUENCE [LARGE SCALE GENOMIC DNA]</scope>
    <source>
        <strain evidence="3">DSM 45246</strain>
    </source>
</reference>